<reference evidence="8" key="1">
    <citation type="journal article" date="2014" name="Int. J. Syst. Evol. Microbiol.">
        <title>Complete genome sequence of Corynebacterium casei LMG S-19264T (=DSM 44701T), isolated from a smear-ripened cheese.</title>
        <authorList>
            <consortium name="US DOE Joint Genome Institute (JGI-PGF)"/>
            <person name="Walter F."/>
            <person name="Albersmeier A."/>
            <person name="Kalinowski J."/>
            <person name="Ruckert C."/>
        </authorList>
    </citation>
    <scope>NUCLEOTIDE SEQUENCE</scope>
    <source>
        <strain evidence="8">CGMCC 1.12506</strain>
    </source>
</reference>
<accession>A0A916Y1R0</accession>
<keyword evidence="2" id="KW-0540">Nuclease</keyword>
<evidence type="ECO:0000259" key="7">
    <source>
        <dbReference type="Pfam" id="PF18962"/>
    </source>
</evidence>
<dbReference type="SUPFAM" id="SSF141072">
    <property type="entry name" value="CalX-like"/>
    <property type="match status" value="1"/>
</dbReference>
<organism evidence="8 9">
    <name type="scientific">Flavobacterium orientale</name>
    <dbReference type="NCBI Taxonomy" id="1756020"/>
    <lineage>
        <taxon>Bacteria</taxon>
        <taxon>Pseudomonadati</taxon>
        <taxon>Bacteroidota</taxon>
        <taxon>Flavobacteriia</taxon>
        <taxon>Flavobacteriales</taxon>
        <taxon>Flavobacteriaceae</taxon>
        <taxon>Flavobacterium</taxon>
    </lineage>
</organism>
<dbReference type="Pfam" id="PF18962">
    <property type="entry name" value="Por_Secre_tail"/>
    <property type="match status" value="1"/>
</dbReference>
<evidence type="ECO:0000256" key="1">
    <source>
        <dbReference type="ARBA" id="ARBA00006429"/>
    </source>
</evidence>
<comment type="similarity">
    <text evidence="1">Belongs to the EndA/NucM nuclease family.</text>
</comment>
<dbReference type="InterPro" id="IPR038081">
    <property type="entry name" value="CalX-like_sf"/>
</dbReference>
<dbReference type="InterPro" id="IPR026444">
    <property type="entry name" value="Secre_tail"/>
</dbReference>
<dbReference type="EMBL" id="BMFG01000005">
    <property type="protein sequence ID" value="GGD26547.1"/>
    <property type="molecule type" value="Genomic_DNA"/>
</dbReference>
<reference evidence="8" key="2">
    <citation type="submission" date="2020-09" db="EMBL/GenBank/DDBJ databases">
        <authorList>
            <person name="Sun Q."/>
            <person name="Zhou Y."/>
        </authorList>
    </citation>
    <scope>NUCLEOTIDE SEQUENCE</scope>
    <source>
        <strain evidence="8">CGMCC 1.12506</strain>
    </source>
</reference>
<dbReference type="GO" id="GO:0016787">
    <property type="term" value="F:hydrolase activity"/>
    <property type="evidence" value="ECO:0007669"/>
    <property type="project" value="UniProtKB-KW"/>
</dbReference>
<comment type="caution">
    <text evidence="8">The sequence shown here is derived from an EMBL/GenBank/DDBJ whole genome shotgun (WGS) entry which is preliminary data.</text>
</comment>
<feature type="chain" id="PRO_5037390333" evidence="6">
    <location>
        <begin position="20"/>
        <end position="655"/>
    </location>
</feature>
<gene>
    <name evidence="8" type="ORF">GCM10011343_15980</name>
</gene>
<evidence type="ECO:0000313" key="9">
    <source>
        <dbReference type="Proteomes" id="UP000625735"/>
    </source>
</evidence>
<dbReference type="PANTHER" id="PTHR33607:SF2">
    <property type="entry name" value="ENDONUCLEASE-1"/>
    <property type="match status" value="1"/>
</dbReference>
<feature type="signal peptide" evidence="6">
    <location>
        <begin position="1"/>
        <end position="19"/>
    </location>
</feature>
<dbReference type="Gene3D" id="2.60.40.2030">
    <property type="match status" value="1"/>
</dbReference>
<evidence type="ECO:0000256" key="3">
    <source>
        <dbReference type="ARBA" id="ARBA00022729"/>
    </source>
</evidence>
<dbReference type="AlphaFoldDB" id="A0A916Y1R0"/>
<feature type="domain" description="Secretion system C-terminal sorting" evidence="7">
    <location>
        <begin position="587"/>
        <end position="654"/>
    </location>
</feature>
<dbReference type="InterPro" id="IPR044925">
    <property type="entry name" value="His-Me_finger_sf"/>
</dbReference>
<evidence type="ECO:0000256" key="2">
    <source>
        <dbReference type="ARBA" id="ARBA00022722"/>
    </source>
</evidence>
<sequence length="655" mass="71811">MKKYLYTFLLTLVATFSFSQVVINELDSDTPGIDDKEFVELKSTTPFFSLDGYVLVFFNGNPTASNANRSYLTINLSGLVTDANGLVVIGSALVAPVPQRIIADNLIQNGEDAVAIYLGTPDDFPDFTLATTTNLIDVLIYDTSDPQAIGLMDLFNVFVQTNENQFGQAANHSIQRKNDGTYEVKIPTPGANNDGSGIQFNGITITVDTSHKNEGDSFDITFTTQNPTLSDLNFSFLLNNGGFNAADFSGNLNVFIPQGGTTFTSTIQIIDDELDEGDEEMRIRFGVIPDGYVRMNDNIYIRVIDNDFSVSPWGTPLNPTYGVVTSTAPAGYYDSLNGKAGAVLTQALQDIIANPNVVRAHNYGDITDILKLADQNPANNNQVWLMYVEQPRAKLDFQTTGSSTGKWNREHIYPQSRGGFSNGTSDTADGIDIWLPTDANDILAGHADAHHIRAEDGPENSSRNNRDYGLNDYNGPTGNLGSWKGDVARAVFYMAVRYNVLNVVNGNPPDNTLYELGDLATLLTWNQTDPSDDFEMNRNNYIYTWQYNRNPFIDLPQLADYIWGANAGQVWQGNLSVENPTYLDFNLYPNPSSGTMTLAGVEGSYTYEVITIDGQRVAAATANGVTTLTLDVASGMYFIKVTSNDKTSSKKIIIK</sequence>
<evidence type="ECO:0000256" key="6">
    <source>
        <dbReference type="SAM" id="SignalP"/>
    </source>
</evidence>
<evidence type="ECO:0000256" key="4">
    <source>
        <dbReference type="ARBA" id="ARBA00022801"/>
    </source>
</evidence>
<dbReference type="RefSeq" id="WP_188362034.1">
    <property type="nucleotide sequence ID" value="NZ_BMFG01000005.1"/>
</dbReference>
<dbReference type="Proteomes" id="UP000625735">
    <property type="component" value="Unassembled WGS sequence"/>
</dbReference>
<evidence type="ECO:0000313" key="8">
    <source>
        <dbReference type="EMBL" id="GGD26547.1"/>
    </source>
</evidence>
<keyword evidence="3 6" id="KW-0732">Signal</keyword>
<dbReference type="Pfam" id="PF04231">
    <property type="entry name" value="Endonuclease_1"/>
    <property type="match status" value="2"/>
</dbReference>
<dbReference type="GO" id="GO:0004518">
    <property type="term" value="F:nuclease activity"/>
    <property type="evidence" value="ECO:0007669"/>
    <property type="project" value="UniProtKB-KW"/>
</dbReference>
<feature type="region of interest" description="Disordered" evidence="5">
    <location>
        <begin position="398"/>
        <end position="421"/>
    </location>
</feature>
<protein>
    <submittedName>
        <fullName evidence="8">Ribonuclease</fullName>
    </submittedName>
</protein>
<keyword evidence="9" id="KW-1185">Reference proteome</keyword>
<dbReference type="NCBIfam" id="TIGR04183">
    <property type="entry name" value="Por_Secre_tail"/>
    <property type="match status" value="1"/>
</dbReference>
<proteinExistence type="inferred from homology"/>
<dbReference type="PANTHER" id="PTHR33607">
    <property type="entry name" value="ENDONUCLEASE-1"/>
    <property type="match status" value="1"/>
</dbReference>
<evidence type="ECO:0000256" key="5">
    <source>
        <dbReference type="SAM" id="MobiDB-lite"/>
    </source>
</evidence>
<dbReference type="SUPFAM" id="SSF54060">
    <property type="entry name" value="His-Me finger endonucleases"/>
    <property type="match status" value="1"/>
</dbReference>
<keyword evidence="4" id="KW-0378">Hydrolase</keyword>
<name>A0A916Y1R0_9FLAO</name>
<dbReference type="InterPro" id="IPR007346">
    <property type="entry name" value="Endonuclease-I"/>
</dbReference>